<dbReference type="Gene3D" id="3.40.190.170">
    <property type="entry name" value="Bacterial extracellular solute-binding protein, family 7"/>
    <property type="match status" value="1"/>
</dbReference>
<dbReference type="RefSeq" id="WP_382199584.1">
    <property type="nucleotide sequence ID" value="NZ_JBHTCA010000005.1"/>
</dbReference>
<dbReference type="Pfam" id="PF03480">
    <property type="entry name" value="DctP"/>
    <property type="match status" value="1"/>
</dbReference>
<dbReference type="Proteomes" id="UP001596501">
    <property type="component" value="Unassembled WGS sequence"/>
</dbReference>
<dbReference type="PANTHER" id="PTHR33376">
    <property type="match status" value="1"/>
</dbReference>
<sequence length="381" mass="41627">MKPTLSRLTGALALSLALSTWAHAYTTEDWFAGKVPAAQPKVTYDGAPVKLRFSSPNPAASLVPTVWHRGFEWLGKATNGKLVIEEFHGGTLHAAADGWRAVRNGVTEHATCYTSYEASGFPLHKAIEVPFVTPENPVVATRVIQELAPKYFTKEWQARGVLYGYTAVAGVSDIMSKKPIRKPEDLKGLRVIAQGFSPEAAAALGMVTLNIPFPEIYTAMQQGVADAVIWVDPGFVPFKIYELAKYHTTLGLTAQHVDTCINRNAYQNLPAALKPAFAHFQQLMGHAVSQGIGVDFRTKAKEIYRQNGVTLITLTPEEKAAWVATLKPVQDKWVADQKAAGVPADALLADIRRLEAKYRNATPDELFKLTVEQPVAGLLPQ</sequence>
<dbReference type="EMBL" id="JBHTCA010000005">
    <property type="protein sequence ID" value="MFC7408988.1"/>
    <property type="molecule type" value="Genomic_DNA"/>
</dbReference>
<dbReference type="PANTHER" id="PTHR33376:SF15">
    <property type="entry name" value="BLL6794 PROTEIN"/>
    <property type="match status" value="1"/>
</dbReference>
<evidence type="ECO:0000313" key="3">
    <source>
        <dbReference type="EMBL" id="MFC7408988.1"/>
    </source>
</evidence>
<name>A0ABW2QKB8_9BURK</name>
<evidence type="ECO:0000256" key="1">
    <source>
        <dbReference type="ARBA" id="ARBA00022729"/>
    </source>
</evidence>
<dbReference type="InterPro" id="IPR038404">
    <property type="entry name" value="TRAP_DctP_sf"/>
</dbReference>
<keyword evidence="1 2" id="KW-0732">Signal</keyword>
<gene>
    <name evidence="3" type="primary">dctP</name>
    <name evidence="3" type="ORF">ACFQPB_08960</name>
</gene>
<keyword evidence="4" id="KW-1185">Reference proteome</keyword>
<feature type="chain" id="PRO_5047462013" evidence="2">
    <location>
        <begin position="25"/>
        <end position="381"/>
    </location>
</feature>
<evidence type="ECO:0000256" key="2">
    <source>
        <dbReference type="SAM" id="SignalP"/>
    </source>
</evidence>
<dbReference type="InterPro" id="IPR018389">
    <property type="entry name" value="DctP_fam"/>
</dbReference>
<reference evidence="4" key="1">
    <citation type="journal article" date="2019" name="Int. J. Syst. Evol. Microbiol.">
        <title>The Global Catalogue of Microorganisms (GCM) 10K type strain sequencing project: providing services to taxonomists for standard genome sequencing and annotation.</title>
        <authorList>
            <consortium name="The Broad Institute Genomics Platform"/>
            <consortium name="The Broad Institute Genome Sequencing Center for Infectious Disease"/>
            <person name="Wu L."/>
            <person name="Ma J."/>
        </authorList>
    </citation>
    <scope>NUCLEOTIDE SEQUENCE [LARGE SCALE GENOMIC DNA]</scope>
    <source>
        <strain evidence="4">CGMCC 1.12371</strain>
    </source>
</reference>
<evidence type="ECO:0000313" key="4">
    <source>
        <dbReference type="Proteomes" id="UP001596501"/>
    </source>
</evidence>
<proteinExistence type="predicted"/>
<organism evidence="3 4">
    <name type="scientific">Hydrogenophaga atypica</name>
    <dbReference type="NCBI Taxonomy" id="249409"/>
    <lineage>
        <taxon>Bacteria</taxon>
        <taxon>Pseudomonadati</taxon>
        <taxon>Pseudomonadota</taxon>
        <taxon>Betaproteobacteria</taxon>
        <taxon>Burkholderiales</taxon>
        <taxon>Comamonadaceae</taxon>
        <taxon>Hydrogenophaga</taxon>
    </lineage>
</organism>
<comment type="caution">
    <text evidence="3">The sequence shown here is derived from an EMBL/GenBank/DDBJ whole genome shotgun (WGS) entry which is preliminary data.</text>
</comment>
<dbReference type="NCBIfam" id="NF037995">
    <property type="entry name" value="TRAP_S1"/>
    <property type="match status" value="1"/>
</dbReference>
<feature type="signal peptide" evidence="2">
    <location>
        <begin position="1"/>
        <end position="24"/>
    </location>
</feature>
<dbReference type="SUPFAM" id="SSF53850">
    <property type="entry name" value="Periplasmic binding protein-like II"/>
    <property type="match status" value="1"/>
</dbReference>
<accession>A0ABW2QKB8</accession>
<protein>
    <submittedName>
        <fullName evidence="3">TRAP transporter substrate-binding protein DctP</fullName>
    </submittedName>
</protein>